<dbReference type="EMBL" id="LR798292">
    <property type="protein sequence ID" value="CAB5221281.1"/>
    <property type="molecule type" value="Genomic_DNA"/>
</dbReference>
<gene>
    <name evidence="1" type="ORF">UFOVP244_125</name>
</gene>
<organism evidence="1">
    <name type="scientific">uncultured Caudovirales phage</name>
    <dbReference type="NCBI Taxonomy" id="2100421"/>
    <lineage>
        <taxon>Viruses</taxon>
        <taxon>Duplodnaviria</taxon>
        <taxon>Heunggongvirae</taxon>
        <taxon>Uroviricota</taxon>
        <taxon>Caudoviricetes</taxon>
        <taxon>Peduoviridae</taxon>
        <taxon>Maltschvirus</taxon>
        <taxon>Maltschvirus maltsch</taxon>
    </lineage>
</organism>
<evidence type="ECO:0000313" key="1">
    <source>
        <dbReference type="EMBL" id="CAB5221281.1"/>
    </source>
</evidence>
<protein>
    <submittedName>
        <fullName evidence="1">Uncharacterized protein</fullName>
    </submittedName>
</protein>
<reference evidence="1" key="1">
    <citation type="submission" date="2020-05" db="EMBL/GenBank/DDBJ databases">
        <authorList>
            <person name="Chiriac C."/>
            <person name="Salcher M."/>
            <person name="Ghai R."/>
            <person name="Kavagutti S V."/>
        </authorList>
    </citation>
    <scope>NUCLEOTIDE SEQUENCE</scope>
</reference>
<accession>A0A6J7WTG9</accession>
<proteinExistence type="predicted"/>
<sequence length="93" mass="10269">MGKSVTPKYRLEIRDCGNRLGSSATPSAWRGRASKKALEDYIDGYHDSLKIGGVNQHVSISLGYIPFVNRAQIVEQKTGLVVAEWVAPTFMMV</sequence>
<name>A0A6J7WTG9_9CAUD</name>